<keyword evidence="3" id="KW-1185">Reference proteome</keyword>
<dbReference type="AlphaFoldDB" id="A0AAP0BSX1"/>
<comment type="caution">
    <text evidence="2">The sequence shown here is derived from an EMBL/GenBank/DDBJ whole genome shotgun (WGS) entry which is preliminary data.</text>
</comment>
<feature type="transmembrane region" description="Helical" evidence="1">
    <location>
        <begin position="204"/>
        <end position="221"/>
    </location>
</feature>
<accession>A0AAP0BSX1</accession>
<dbReference type="Proteomes" id="UP001418222">
    <property type="component" value="Unassembled WGS sequence"/>
</dbReference>
<keyword evidence="1" id="KW-0472">Membrane</keyword>
<gene>
    <name evidence="2" type="ORF">KSP39_PZI006323</name>
</gene>
<dbReference type="PANTHER" id="PTHR33918">
    <property type="entry name" value="OS01G0704200 PROTEIN"/>
    <property type="match status" value="1"/>
</dbReference>
<feature type="transmembrane region" description="Helical" evidence="1">
    <location>
        <begin position="346"/>
        <end position="368"/>
    </location>
</feature>
<evidence type="ECO:0000313" key="3">
    <source>
        <dbReference type="Proteomes" id="UP001418222"/>
    </source>
</evidence>
<sequence length="384" mass="42383">MALSSFCFTTNPSSLRHPPCACSFYLRQPPCARSFCPPSYLSRSTSLYYSPAVRGNAGCRKSRNTSWNSIKGVSIGDSPLNVVSHLPNLQSSPAKEELISSSSPSLSHQIEEVTGVRTLGSSGRITLEPFSGKSGCVSFCGLSHQIVEAKNLVSSPFEDGKGSLIWVLAPVTLISALMLPQFFLDNAIEAFLKNEVLTDIVTSFSSEIIFYIGLGVFLRITDRVQRPYIDFSPKQWSLITGLRGYLSSAFFTTGVKVLAPLVGMYVVWPVIALPAVVAVSPFLLGCAVQFAFERLLEKSESSCWPVLPIIFEVYRLYQLSKGAYFLEKLIFSMKGRKMTPKMIEKGNALFSLIILFQILAVVCLWSLATFLLRLYPSRPVAENY</sequence>
<feature type="transmembrane region" description="Helical" evidence="1">
    <location>
        <begin position="242"/>
        <end position="265"/>
    </location>
</feature>
<organism evidence="2 3">
    <name type="scientific">Platanthera zijinensis</name>
    <dbReference type="NCBI Taxonomy" id="2320716"/>
    <lineage>
        <taxon>Eukaryota</taxon>
        <taxon>Viridiplantae</taxon>
        <taxon>Streptophyta</taxon>
        <taxon>Embryophyta</taxon>
        <taxon>Tracheophyta</taxon>
        <taxon>Spermatophyta</taxon>
        <taxon>Magnoliopsida</taxon>
        <taxon>Liliopsida</taxon>
        <taxon>Asparagales</taxon>
        <taxon>Orchidaceae</taxon>
        <taxon>Orchidoideae</taxon>
        <taxon>Orchideae</taxon>
        <taxon>Orchidinae</taxon>
        <taxon>Platanthera</taxon>
    </lineage>
</organism>
<evidence type="ECO:0000256" key="1">
    <source>
        <dbReference type="SAM" id="Phobius"/>
    </source>
</evidence>
<keyword evidence="1" id="KW-1133">Transmembrane helix</keyword>
<keyword evidence="1" id="KW-0812">Transmembrane</keyword>
<dbReference type="GO" id="GO:0009507">
    <property type="term" value="C:chloroplast"/>
    <property type="evidence" value="ECO:0007669"/>
    <property type="project" value="TreeGrafter"/>
</dbReference>
<dbReference type="PANTHER" id="PTHR33918:SF4">
    <property type="entry name" value="ABC-2 TYPE TRANSPORTER DOMAIN-CONTAINING PROTEIN"/>
    <property type="match status" value="1"/>
</dbReference>
<feature type="transmembrane region" description="Helical" evidence="1">
    <location>
        <begin position="164"/>
        <end position="184"/>
    </location>
</feature>
<name>A0AAP0BSX1_9ASPA</name>
<proteinExistence type="predicted"/>
<reference evidence="2 3" key="1">
    <citation type="journal article" date="2022" name="Nat. Plants">
        <title>Genomes of leafy and leafless Platanthera orchids illuminate the evolution of mycoheterotrophy.</title>
        <authorList>
            <person name="Li M.H."/>
            <person name="Liu K.W."/>
            <person name="Li Z."/>
            <person name="Lu H.C."/>
            <person name="Ye Q.L."/>
            <person name="Zhang D."/>
            <person name="Wang J.Y."/>
            <person name="Li Y.F."/>
            <person name="Zhong Z.M."/>
            <person name="Liu X."/>
            <person name="Yu X."/>
            <person name="Liu D.K."/>
            <person name="Tu X.D."/>
            <person name="Liu B."/>
            <person name="Hao Y."/>
            <person name="Liao X.Y."/>
            <person name="Jiang Y.T."/>
            <person name="Sun W.H."/>
            <person name="Chen J."/>
            <person name="Chen Y.Q."/>
            <person name="Ai Y."/>
            <person name="Zhai J.W."/>
            <person name="Wu S.S."/>
            <person name="Zhou Z."/>
            <person name="Hsiao Y.Y."/>
            <person name="Wu W.L."/>
            <person name="Chen Y.Y."/>
            <person name="Lin Y.F."/>
            <person name="Hsu J.L."/>
            <person name="Li C.Y."/>
            <person name="Wang Z.W."/>
            <person name="Zhao X."/>
            <person name="Zhong W.Y."/>
            <person name="Ma X.K."/>
            <person name="Ma L."/>
            <person name="Huang J."/>
            <person name="Chen G.Z."/>
            <person name="Huang M.Z."/>
            <person name="Huang L."/>
            <person name="Peng D.H."/>
            <person name="Luo Y.B."/>
            <person name="Zou S.Q."/>
            <person name="Chen S.P."/>
            <person name="Lan S."/>
            <person name="Tsai W.C."/>
            <person name="Van de Peer Y."/>
            <person name="Liu Z.J."/>
        </authorList>
    </citation>
    <scope>NUCLEOTIDE SEQUENCE [LARGE SCALE GENOMIC DNA]</scope>
    <source>
        <strain evidence="2">Lor287</strain>
    </source>
</reference>
<dbReference type="EMBL" id="JBBWWQ010000004">
    <property type="protein sequence ID" value="KAK8949057.1"/>
    <property type="molecule type" value="Genomic_DNA"/>
</dbReference>
<protein>
    <submittedName>
        <fullName evidence="2">Uncharacterized protein</fullName>
    </submittedName>
</protein>
<feature type="transmembrane region" description="Helical" evidence="1">
    <location>
        <begin position="271"/>
        <end position="292"/>
    </location>
</feature>
<evidence type="ECO:0000313" key="2">
    <source>
        <dbReference type="EMBL" id="KAK8949057.1"/>
    </source>
</evidence>